<dbReference type="InterPro" id="IPR027843">
    <property type="entry name" value="DUF4440"/>
</dbReference>
<accession>A0ABY7ZKR0</accession>
<keyword evidence="3" id="KW-1185">Reference proteome</keyword>
<sequence length="139" mass="14896">MTTSTHPGLSPAEQAAVAAVPARMIEAWGKHDADAFADLFVEDGTMMLPGLYVKGRDAIRAFMADAYASRYRGTTVTGKPIEIKPLGPGAVAVLTEGGVLPPGQTEVPVRAAIRASWILVKSDDRWRLAVYQNCPRFLG</sequence>
<feature type="domain" description="DUF4440" evidence="1">
    <location>
        <begin position="18"/>
        <end position="128"/>
    </location>
</feature>
<evidence type="ECO:0000259" key="1">
    <source>
        <dbReference type="Pfam" id="PF14534"/>
    </source>
</evidence>
<dbReference type="InterPro" id="IPR032710">
    <property type="entry name" value="NTF2-like_dom_sf"/>
</dbReference>
<organism evidence="2 3">
    <name type="scientific">Micromonospora cathayae</name>
    <dbReference type="NCBI Taxonomy" id="3028804"/>
    <lineage>
        <taxon>Bacteria</taxon>
        <taxon>Bacillati</taxon>
        <taxon>Actinomycetota</taxon>
        <taxon>Actinomycetes</taxon>
        <taxon>Micromonosporales</taxon>
        <taxon>Micromonosporaceae</taxon>
        <taxon>Micromonospora</taxon>
    </lineage>
</organism>
<dbReference type="Pfam" id="PF14534">
    <property type="entry name" value="DUF4440"/>
    <property type="match status" value="1"/>
</dbReference>
<evidence type="ECO:0000313" key="2">
    <source>
        <dbReference type="EMBL" id="WDZ83505.1"/>
    </source>
</evidence>
<dbReference type="Gene3D" id="3.10.450.50">
    <property type="match status" value="1"/>
</dbReference>
<dbReference type="RefSeq" id="WP_275030051.1">
    <property type="nucleotide sequence ID" value="NZ_CP118615.1"/>
</dbReference>
<name>A0ABY7ZKR0_9ACTN</name>
<dbReference type="InterPro" id="IPR011944">
    <property type="entry name" value="Steroid_delta5-4_isomerase"/>
</dbReference>
<gene>
    <name evidence="2" type="ORF">PVK37_24010</name>
</gene>
<protein>
    <submittedName>
        <fullName evidence="2">SgcJ/EcaC family oxidoreductase</fullName>
    </submittedName>
</protein>
<evidence type="ECO:0000313" key="3">
    <source>
        <dbReference type="Proteomes" id="UP001219605"/>
    </source>
</evidence>
<dbReference type="EMBL" id="CP118615">
    <property type="protein sequence ID" value="WDZ83505.1"/>
    <property type="molecule type" value="Genomic_DNA"/>
</dbReference>
<dbReference type="CDD" id="cd00531">
    <property type="entry name" value="NTF2_like"/>
    <property type="match status" value="1"/>
</dbReference>
<reference evidence="2 3" key="1">
    <citation type="submission" date="2023-02" db="EMBL/GenBank/DDBJ databases">
        <authorList>
            <person name="Mo P."/>
        </authorList>
    </citation>
    <scope>NUCLEOTIDE SEQUENCE [LARGE SCALE GENOMIC DNA]</scope>
    <source>
        <strain evidence="2 3">HUAS 3</strain>
    </source>
</reference>
<dbReference type="SUPFAM" id="SSF54427">
    <property type="entry name" value="NTF2-like"/>
    <property type="match status" value="1"/>
</dbReference>
<proteinExistence type="predicted"/>
<dbReference type="NCBIfam" id="TIGR02246">
    <property type="entry name" value="SgcJ/EcaC family oxidoreductase"/>
    <property type="match status" value="1"/>
</dbReference>
<dbReference type="Proteomes" id="UP001219605">
    <property type="component" value="Chromosome"/>
</dbReference>